<evidence type="ECO:0000313" key="2">
    <source>
        <dbReference type="Proteomes" id="UP000315759"/>
    </source>
</evidence>
<comment type="caution">
    <text evidence="1">The sequence shown here is derived from an EMBL/GenBank/DDBJ whole genome shotgun (WGS) entry which is preliminary data.</text>
</comment>
<accession>A0A544W8X3</accession>
<name>A0A544W8X3_9MYCO</name>
<dbReference type="Gene3D" id="1.25.40.10">
    <property type="entry name" value="Tetratricopeptide repeat domain"/>
    <property type="match status" value="1"/>
</dbReference>
<organism evidence="1 2">
    <name type="scientific">Mycolicibacterium hodleri</name>
    <dbReference type="NCBI Taxonomy" id="49897"/>
    <lineage>
        <taxon>Bacteria</taxon>
        <taxon>Bacillati</taxon>
        <taxon>Actinomycetota</taxon>
        <taxon>Actinomycetes</taxon>
        <taxon>Mycobacteriales</taxon>
        <taxon>Mycobacteriaceae</taxon>
        <taxon>Mycolicibacterium</taxon>
    </lineage>
</organism>
<proteinExistence type="predicted"/>
<dbReference type="EMBL" id="VIFX01000001">
    <property type="protein sequence ID" value="TQR88694.1"/>
    <property type="molecule type" value="Genomic_DNA"/>
</dbReference>
<dbReference type="SUPFAM" id="SSF48452">
    <property type="entry name" value="TPR-like"/>
    <property type="match status" value="1"/>
</dbReference>
<dbReference type="AlphaFoldDB" id="A0A544W8X3"/>
<keyword evidence="2" id="KW-1185">Reference proteome</keyword>
<gene>
    <name evidence="1" type="ORF">D8S82_00130</name>
</gene>
<dbReference type="InterPro" id="IPR011990">
    <property type="entry name" value="TPR-like_helical_dom_sf"/>
</dbReference>
<reference evidence="1 2" key="1">
    <citation type="submission" date="2018-10" db="EMBL/GenBank/DDBJ databases">
        <title>Draft genome of Mycobacterium hodleri strain B.</title>
        <authorList>
            <person name="Amande T.J."/>
            <person name="Mcgenity T.J."/>
        </authorList>
    </citation>
    <scope>NUCLEOTIDE SEQUENCE [LARGE SCALE GENOMIC DNA]</scope>
    <source>
        <strain evidence="1 2">B</strain>
    </source>
</reference>
<dbReference type="Proteomes" id="UP000315759">
    <property type="component" value="Unassembled WGS sequence"/>
</dbReference>
<protein>
    <submittedName>
        <fullName evidence="1">Tetratricopeptide repeat protein</fullName>
    </submittedName>
</protein>
<evidence type="ECO:0000313" key="1">
    <source>
        <dbReference type="EMBL" id="TQR88694.1"/>
    </source>
</evidence>
<sequence>MVEDDAHDSFRRGDDARVLRIARSQLESARSANEPDGQVAGLYAMAHVALRTGDLVRAEDLANTALGIAVAAGNRRLEERPRHVLAAVARLSGDYVTARERYVASIELNEALGQREAVHGEYHNLTLTELHLGNVERARELFEACCERVSREGYRHFVPYLGIAAAAMAAAEGDHANAARMIGFTDRAFSDVGQVPDPDDAAELDAVRVSATTGLGASRFASEYETGSTWNLARSLGITWPT</sequence>